<evidence type="ECO:0000313" key="2">
    <source>
        <dbReference type="Proteomes" id="UP000321805"/>
    </source>
</evidence>
<organism evidence="1 2">
    <name type="scientific">Baekduia soli</name>
    <dbReference type="NCBI Taxonomy" id="496014"/>
    <lineage>
        <taxon>Bacteria</taxon>
        <taxon>Bacillati</taxon>
        <taxon>Actinomycetota</taxon>
        <taxon>Thermoleophilia</taxon>
        <taxon>Solirubrobacterales</taxon>
        <taxon>Baekduiaceae</taxon>
        <taxon>Baekduia</taxon>
    </lineage>
</organism>
<dbReference type="OrthoDB" id="3211725at2"/>
<sequence>MSTRLSLHTLAQAVLSPVRTQATGNEISLQARPGGFGTPKLPRGGWAAVDGTDLVRVEPDGGERRVPITSLREAGEFFGLATAGTLPEDQLELDPGEAAEIAAAFAHGDAALRILTADAGPGDDVSQIQLWPEHFDIAIELGAEGTRATYGVSPGDEHHDAPYAYVAPWTPHPPDPAWNADGFFGAQAPAVDTDAIVAFWRDRRAALLHT</sequence>
<protein>
    <submittedName>
        <fullName evidence="1">Uncharacterized protein</fullName>
    </submittedName>
</protein>
<dbReference type="AlphaFoldDB" id="A0A5B8U467"/>
<dbReference type="EMBL" id="CP042430">
    <property type="protein sequence ID" value="QEC47864.1"/>
    <property type="molecule type" value="Genomic_DNA"/>
</dbReference>
<keyword evidence="2" id="KW-1185">Reference proteome</keyword>
<reference evidence="1 2" key="1">
    <citation type="journal article" date="2018" name="J. Microbiol.">
        <title>Baekduia soli gen. nov., sp. nov., a novel bacterium isolated from the soil of Baekdu Mountain and proposal of a novel family name, Baekduiaceae fam. nov.</title>
        <authorList>
            <person name="An D.S."/>
            <person name="Siddiqi M.Z."/>
            <person name="Kim K.H."/>
            <person name="Yu H.S."/>
            <person name="Im W.T."/>
        </authorList>
    </citation>
    <scope>NUCLEOTIDE SEQUENCE [LARGE SCALE GENOMIC DNA]</scope>
    <source>
        <strain evidence="1 2">BR7-21</strain>
    </source>
</reference>
<dbReference type="Proteomes" id="UP000321805">
    <property type="component" value="Chromosome"/>
</dbReference>
<gene>
    <name evidence="1" type="ORF">FSW04_09970</name>
</gene>
<name>A0A5B8U467_9ACTN</name>
<proteinExistence type="predicted"/>
<evidence type="ECO:0000313" key="1">
    <source>
        <dbReference type="EMBL" id="QEC47864.1"/>
    </source>
</evidence>
<dbReference type="RefSeq" id="WP_146918801.1">
    <property type="nucleotide sequence ID" value="NZ_CP042430.1"/>
</dbReference>
<dbReference type="KEGG" id="bsol:FSW04_09970"/>
<accession>A0A5B8U467</accession>